<organism evidence="6 7">
    <name type="scientific">Rubrobacter radiotolerans</name>
    <name type="common">Arthrobacter radiotolerans</name>
    <dbReference type="NCBI Taxonomy" id="42256"/>
    <lineage>
        <taxon>Bacteria</taxon>
        <taxon>Bacillati</taxon>
        <taxon>Actinomycetota</taxon>
        <taxon>Rubrobacteria</taxon>
        <taxon>Rubrobacterales</taxon>
        <taxon>Rubrobacteraceae</taxon>
        <taxon>Rubrobacter</taxon>
    </lineage>
</organism>
<dbReference type="CDD" id="cd17535">
    <property type="entry name" value="REC_NarL-like"/>
    <property type="match status" value="1"/>
</dbReference>
<sequence>MTAGRAVRVMIVEDQALVRSGLATLLGLEEGVEVAGEAADGVEALKIVREVDPDVALVDVRMPRMDGIELIQRLGEERSGVRCVILTTFEDDRYVFEGLAAGAKGYLLKDTPPEDLAAAIRRVHAGQAVLGGEITAKVIEEFGRLSKAPDEKHPGLEAISERELEVLKLVAGGFSNREIARKLFITEGTVKNHVTSVLRKLGLRDRTQAALYASEHGWIDHP</sequence>
<dbReference type="RefSeq" id="WP_041338698.1">
    <property type="nucleotide sequence ID" value="NZ_CP007515.1"/>
</dbReference>
<evidence type="ECO:0000259" key="4">
    <source>
        <dbReference type="PROSITE" id="PS50043"/>
    </source>
</evidence>
<dbReference type="PROSITE" id="PS00622">
    <property type="entry name" value="HTH_LUXR_1"/>
    <property type="match status" value="1"/>
</dbReference>
<dbReference type="SMART" id="SM00421">
    <property type="entry name" value="HTH_LUXR"/>
    <property type="match status" value="1"/>
</dbReference>
<proteinExistence type="predicted"/>
<dbReference type="Gene3D" id="3.40.50.2300">
    <property type="match status" value="1"/>
</dbReference>
<name>A0A023X819_RUBRA</name>
<feature type="modified residue" description="4-aspartylphosphate" evidence="3">
    <location>
        <position position="59"/>
    </location>
</feature>
<evidence type="ECO:0000256" key="2">
    <source>
        <dbReference type="ARBA" id="ARBA00023125"/>
    </source>
</evidence>
<keyword evidence="1 3" id="KW-0597">Phosphoprotein</keyword>
<keyword evidence="6" id="KW-0614">Plasmid</keyword>
<evidence type="ECO:0000256" key="3">
    <source>
        <dbReference type="PROSITE-ProRule" id="PRU00169"/>
    </source>
</evidence>
<dbReference type="SUPFAM" id="SSF52172">
    <property type="entry name" value="CheY-like"/>
    <property type="match status" value="1"/>
</dbReference>
<protein>
    <submittedName>
        <fullName evidence="6">Response regulator containing a CheY-like receiver domain and an HTH DNA-binding domain</fullName>
    </submittedName>
</protein>
<dbReference type="eggNOG" id="COG2197">
    <property type="taxonomic scope" value="Bacteria"/>
</dbReference>
<keyword evidence="7" id="KW-1185">Reference proteome</keyword>
<dbReference type="SUPFAM" id="SSF46894">
    <property type="entry name" value="C-terminal effector domain of the bipartite response regulators"/>
    <property type="match status" value="1"/>
</dbReference>
<dbReference type="GO" id="GO:0003677">
    <property type="term" value="F:DNA binding"/>
    <property type="evidence" value="ECO:0007669"/>
    <property type="project" value="UniProtKB-KW"/>
</dbReference>
<evidence type="ECO:0000313" key="7">
    <source>
        <dbReference type="Proteomes" id="UP000025229"/>
    </source>
</evidence>
<dbReference type="InterPro" id="IPR001789">
    <property type="entry name" value="Sig_transdc_resp-reg_receiver"/>
</dbReference>
<dbReference type="HOGENOM" id="CLU_000445_90_10_11"/>
<dbReference type="GO" id="GO:0000160">
    <property type="term" value="P:phosphorelay signal transduction system"/>
    <property type="evidence" value="ECO:0007669"/>
    <property type="project" value="InterPro"/>
</dbReference>
<reference evidence="6 7" key="1">
    <citation type="submission" date="2014-03" db="EMBL/GenBank/DDBJ databases">
        <title>Complete genome sequence of the Radio-Resistant Rubrobacter radiotolerans RSPS-4.</title>
        <authorList>
            <person name="Egas C.C."/>
            <person name="Barroso C.C."/>
            <person name="Froufe H.J.C."/>
            <person name="Pacheco J.J."/>
            <person name="Albuquerque L.L."/>
            <person name="da Costa M.M.S."/>
        </authorList>
    </citation>
    <scope>NUCLEOTIDE SEQUENCE [LARGE SCALE GENOMIC DNA]</scope>
    <source>
        <strain evidence="6 7">RSPS-4</strain>
        <plasmid evidence="6 7">1</plasmid>
    </source>
</reference>
<dbReference type="PROSITE" id="PS50043">
    <property type="entry name" value="HTH_LUXR_2"/>
    <property type="match status" value="1"/>
</dbReference>
<dbReference type="SMART" id="SM00448">
    <property type="entry name" value="REC"/>
    <property type="match status" value="1"/>
</dbReference>
<dbReference type="InterPro" id="IPR058245">
    <property type="entry name" value="NreC/VraR/RcsB-like_REC"/>
</dbReference>
<dbReference type="PRINTS" id="PR00038">
    <property type="entry name" value="HTHLUXR"/>
</dbReference>
<dbReference type="Proteomes" id="UP000025229">
    <property type="component" value="Plasmid 1"/>
</dbReference>
<dbReference type="Pfam" id="PF00196">
    <property type="entry name" value="GerE"/>
    <property type="match status" value="1"/>
</dbReference>
<dbReference type="KEGG" id="rrd:RradSPS_2912"/>
<gene>
    <name evidence="6" type="ORF">RradSPS_2912</name>
</gene>
<dbReference type="CDD" id="cd06170">
    <property type="entry name" value="LuxR_C_like"/>
    <property type="match status" value="1"/>
</dbReference>
<feature type="domain" description="Response regulatory" evidence="5">
    <location>
        <begin position="8"/>
        <end position="124"/>
    </location>
</feature>
<dbReference type="PROSITE" id="PS50110">
    <property type="entry name" value="RESPONSE_REGULATORY"/>
    <property type="match status" value="1"/>
</dbReference>
<dbReference type="OrthoDB" id="9808843at2"/>
<evidence type="ECO:0000256" key="1">
    <source>
        <dbReference type="ARBA" id="ARBA00022553"/>
    </source>
</evidence>
<dbReference type="InterPro" id="IPR000792">
    <property type="entry name" value="Tscrpt_reg_LuxR_C"/>
</dbReference>
<keyword evidence="2 6" id="KW-0238">DNA-binding</keyword>
<dbReference type="GO" id="GO:0006355">
    <property type="term" value="P:regulation of DNA-templated transcription"/>
    <property type="evidence" value="ECO:0007669"/>
    <property type="project" value="InterPro"/>
</dbReference>
<dbReference type="InterPro" id="IPR016032">
    <property type="entry name" value="Sig_transdc_resp-reg_C-effctor"/>
</dbReference>
<geneLocation type="plasmid" evidence="6">
    <name>1</name>
</geneLocation>
<dbReference type="EMBL" id="CP007515">
    <property type="protein sequence ID" value="AHY48195.1"/>
    <property type="molecule type" value="Genomic_DNA"/>
</dbReference>
<evidence type="ECO:0000313" key="6">
    <source>
        <dbReference type="EMBL" id="AHY48195.1"/>
    </source>
</evidence>
<dbReference type="PANTHER" id="PTHR43214">
    <property type="entry name" value="TWO-COMPONENT RESPONSE REGULATOR"/>
    <property type="match status" value="1"/>
</dbReference>
<evidence type="ECO:0000259" key="5">
    <source>
        <dbReference type="PROSITE" id="PS50110"/>
    </source>
</evidence>
<dbReference type="InterPro" id="IPR011006">
    <property type="entry name" value="CheY-like_superfamily"/>
</dbReference>
<feature type="domain" description="HTH luxR-type" evidence="4">
    <location>
        <begin position="152"/>
        <end position="217"/>
    </location>
</feature>
<dbReference type="InterPro" id="IPR039420">
    <property type="entry name" value="WalR-like"/>
</dbReference>
<accession>A0A023X819</accession>
<dbReference type="Pfam" id="PF00072">
    <property type="entry name" value="Response_reg"/>
    <property type="match status" value="1"/>
</dbReference>
<dbReference type="AlphaFoldDB" id="A0A023X819"/>